<dbReference type="GO" id="GO:0006954">
    <property type="term" value="P:inflammatory response"/>
    <property type="evidence" value="ECO:0007669"/>
    <property type="project" value="TreeGrafter"/>
</dbReference>
<keyword evidence="12 15" id="KW-1015">Disulfide bond</keyword>
<dbReference type="Pfam" id="PF00530">
    <property type="entry name" value="SRCR"/>
    <property type="match status" value="3"/>
</dbReference>
<evidence type="ECO:0000313" key="20">
    <source>
        <dbReference type="Proteomes" id="UP000694540"/>
    </source>
</evidence>
<evidence type="ECO:0000259" key="18">
    <source>
        <dbReference type="PROSITE" id="PS50287"/>
    </source>
</evidence>
<keyword evidence="13" id="KW-0539">Nucleus</keyword>
<evidence type="ECO:0000256" key="4">
    <source>
        <dbReference type="ARBA" id="ARBA00007492"/>
    </source>
</evidence>
<comment type="PTM">
    <text evidence="16">The lysine tyrosylquinone cross-link (LTQ) is generated by condensation of the epsilon-amino group of a lysine with a topaquinone produced by oxidation of tyrosine.</text>
</comment>
<evidence type="ECO:0000256" key="12">
    <source>
        <dbReference type="ARBA" id="ARBA00023157"/>
    </source>
</evidence>
<evidence type="ECO:0000256" key="8">
    <source>
        <dbReference type="ARBA" id="ARBA00022729"/>
    </source>
</evidence>
<keyword evidence="9 16" id="KW-0801">TPQ</keyword>
<dbReference type="Gene3D" id="3.10.250.10">
    <property type="entry name" value="SRCR-like domain"/>
    <property type="match status" value="4"/>
</dbReference>
<feature type="disulfide bond" evidence="15">
    <location>
        <begin position="249"/>
        <end position="259"/>
    </location>
</feature>
<dbReference type="InterPro" id="IPR001695">
    <property type="entry name" value="Lysyl_oxidase"/>
</dbReference>
<evidence type="ECO:0000313" key="19">
    <source>
        <dbReference type="Ensembl" id="ENSCWAP00000023756.1"/>
    </source>
</evidence>
<dbReference type="Ensembl" id="ENSCWAT00000025738.1">
    <property type="protein sequence ID" value="ENSCWAP00000023756.1"/>
    <property type="gene ID" value="ENSCWAG00000017949.1"/>
</dbReference>
<dbReference type="InterPro" id="IPR050912">
    <property type="entry name" value="LOX-like_protein"/>
</dbReference>
<evidence type="ECO:0000256" key="3">
    <source>
        <dbReference type="ARBA" id="ARBA00004239"/>
    </source>
</evidence>
<feature type="domain" description="SRCR" evidence="18">
    <location>
        <begin position="169"/>
        <end position="283"/>
    </location>
</feature>
<reference evidence="19" key="2">
    <citation type="submission" date="2025-09" db="UniProtKB">
        <authorList>
            <consortium name="Ensembl"/>
        </authorList>
    </citation>
    <scope>IDENTIFICATION</scope>
</reference>
<comment type="cofactor">
    <cofactor evidence="1 16">
        <name>Cu cation</name>
        <dbReference type="ChEBI" id="CHEBI:23378"/>
    </cofactor>
</comment>
<evidence type="ECO:0000256" key="6">
    <source>
        <dbReference type="ARBA" id="ARBA00022525"/>
    </source>
</evidence>
<protein>
    <recommendedName>
        <fullName evidence="16">Lysyl oxidase homolog</fullName>
        <ecNumber evidence="16">1.4.3.13</ecNumber>
    </recommendedName>
</protein>
<feature type="disulfide bond" evidence="15">
    <location>
        <begin position="83"/>
        <end position="144"/>
    </location>
</feature>
<evidence type="ECO:0000256" key="1">
    <source>
        <dbReference type="ARBA" id="ARBA00001935"/>
    </source>
</evidence>
<feature type="disulfide bond" evidence="15">
    <location>
        <begin position="332"/>
        <end position="396"/>
    </location>
</feature>
<dbReference type="EC" id="1.4.3.13" evidence="16"/>
<feature type="domain" description="SRCR" evidence="18">
    <location>
        <begin position="44"/>
        <end position="145"/>
    </location>
</feature>
<evidence type="ECO:0000256" key="10">
    <source>
        <dbReference type="ARBA" id="ARBA00023002"/>
    </source>
</evidence>
<dbReference type="AlphaFoldDB" id="A0A8C3X8X5"/>
<dbReference type="FunFam" id="3.10.250.10:FF:000022">
    <property type="entry name" value="lysyl oxidase homolog 3 isoform X2"/>
    <property type="match status" value="1"/>
</dbReference>
<dbReference type="GO" id="GO:0030199">
    <property type="term" value="P:collagen fibril organization"/>
    <property type="evidence" value="ECO:0007669"/>
    <property type="project" value="TreeGrafter"/>
</dbReference>
<feature type="signal peptide" evidence="17">
    <location>
        <begin position="1"/>
        <end position="25"/>
    </location>
</feature>
<evidence type="ECO:0000256" key="11">
    <source>
        <dbReference type="ARBA" id="ARBA00023008"/>
    </source>
</evidence>
<reference evidence="19" key="1">
    <citation type="submission" date="2025-08" db="UniProtKB">
        <authorList>
            <consortium name="Ensembl"/>
        </authorList>
    </citation>
    <scope>IDENTIFICATION</scope>
</reference>
<dbReference type="PROSITE" id="PS50287">
    <property type="entry name" value="SRCR_2"/>
    <property type="match status" value="4"/>
</dbReference>
<feature type="disulfide bond" evidence="15">
    <location>
        <begin position="70"/>
        <end position="134"/>
    </location>
</feature>
<feature type="disulfide bond" evidence="15">
    <location>
        <begin position="376"/>
        <end position="386"/>
    </location>
</feature>
<dbReference type="PRINTS" id="PR00258">
    <property type="entry name" value="SPERACTRCPTR"/>
</dbReference>
<keyword evidence="10 16" id="KW-0560">Oxidoreductase</keyword>
<feature type="domain" description="SRCR" evidence="18">
    <location>
        <begin position="307"/>
        <end position="407"/>
    </location>
</feature>
<sequence>MRPVSVWQWSPQGLLLCLLCNSCLGSPSPSTVPEKKASSQELRFRLAGFPRKPFEGRVEIQRAGEWGTICDDDFTLQAAHVLCRELGFTEATGWTHSAKYGPGTGRIWLDNLSCRGTEQSVTECASRGWGNSDCTHDEDAGVICKDERLPGFSDSNVIEVDRHLQVEEVRLRPAVVGRGRRPLPVTEGLVEVRLPDGWSQVCDKGWSAHNSHVVCGTLGFPSEKRVNVAFYRLLAQRQQHFFGLHGVACVGTEAHLSLCSLEFYRANDTTRCPGGGPAVVSCVPGPLYAASSGQKKQQAKPQGEARVRLKGGAHPGEGRVEVLKAGTWGTVCDRKWDLQAASVVCRELGFGSAREALTGARMGQGMGAVHLSEVRCSGQEPSLWKCPHKNITAEDCSHSQDAAVRCNLPHTGVEAKETWYWDSGNITEVVMSGVRCRGTELSLDQCAHHGTHVACKRTGTHFTAGVICSETASDLLLHSALVQETAYIEDRPLHMLYCAAEENCLASSARSANWPYGHRRLLRFSSQIHNLGRADFRPKAGRHSWVWHECHGHYHSMDIFTHYDILTPNGTKVAEGHKASFCLEDTECQEDVSKRYECANFGEQGITVGCWDLYRHDIDCQWIDITDVKPGNYILQVVINPNFEVAESDFTNNAMKCNCKYDGHRIWVHNCHIGDAFSEEANRRFERYPGQTSNQII</sequence>
<dbReference type="Pfam" id="PF01186">
    <property type="entry name" value="Lysyl_oxidase"/>
    <property type="match status" value="1"/>
</dbReference>
<dbReference type="PANTHER" id="PTHR45817">
    <property type="entry name" value="LYSYL OXIDASE-LIKE-RELATED"/>
    <property type="match status" value="1"/>
</dbReference>
<comment type="caution">
    <text evidence="15">Lacks conserved residue(s) required for the propagation of feature annotation.</text>
</comment>
<dbReference type="GO" id="GO:0005634">
    <property type="term" value="C:nucleus"/>
    <property type="evidence" value="ECO:0007669"/>
    <property type="project" value="UniProtKB-SubCell"/>
</dbReference>
<dbReference type="SMART" id="SM00202">
    <property type="entry name" value="SR"/>
    <property type="match status" value="3"/>
</dbReference>
<feature type="disulfide bond" evidence="15">
    <location>
        <begin position="345"/>
        <end position="406"/>
    </location>
</feature>
<evidence type="ECO:0000256" key="15">
    <source>
        <dbReference type="PROSITE-ProRule" id="PRU00196"/>
    </source>
</evidence>
<name>A0A8C3X8X5_9CETA</name>
<keyword evidence="20" id="KW-1185">Reference proteome</keyword>
<comment type="function">
    <text evidence="16">Mediates the post-translational oxidative deamination of lysine residues on target proteins leading to the formation of deaminated lysine (allysine).</text>
</comment>
<evidence type="ECO:0000256" key="14">
    <source>
        <dbReference type="ARBA" id="ARBA00047861"/>
    </source>
</evidence>
<feature type="domain" description="SRCR" evidence="18">
    <location>
        <begin position="431"/>
        <end position="469"/>
    </location>
</feature>
<evidence type="ECO:0000256" key="5">
    <source>
        <dbReference type="ARBA" id="ARBA00022477"/>
    </source>
</evidence>
<feature type="disulfide bond" evidence="15">
    <location>
        <begin position="114"/>
        <end position="124"/>
    </location>
</feature>
<feature type="chain" id="PRO_5034436543" description="Lysyl oxidase homolog" evidence="17">
    <location>
        <begin position="26"/>
        <end position="697"/>
    </location>
</feature>
<evidence type="ECO:0000256" key="2">
    <source>
        <dbReference type="ARBA" id="ARBA00004123"/>
    </source>
</evidence>
<proteinExistence type="inferred from homology"/>
<evidence type="ECO:0000256" key="16">
    <source>
        <dbReference type="RuleBase" id="RU367046"/>
    </source>
</evidence>
<dbReference type="GO" id="GO:0005507">
    <property type="term" value="F:copper ion binding"/>
    <property type="evidence" value="ECO:0007669"/>
    <property type="project" value="UniProtKB-UniRule"/>
</dbReference>
<dbReference type="PROSITE" id="PS00420">
    <property type="entry name" value="SRCR_1"/>
    <property type="match status" value="1"/>
</dbReference>
<accession>A0A8C3X8X5</accession>
<keyword evidence="7 16" id="KW-0479">Metal-binding</keyword>
<dbReference type="GO" id="GO:0004720">
    <property type="term" value="F:protein-lysine 6-oxidase activity"/>
    <property type="evidence" value="ECO:0007669"/>
    <property type="project" value="UniProtKB-UniRule"/>
</dbReference>
<dbReference type="Proteomes" id="UP000694540">
    <property type="component" value="Unplaced"/>
</dbReference>
<keyword evidence="11 16" id="KW-0186">Copper</keyword>
<organism evidence="19 20">
    <name type="scientific">Catagonus wagneri</name>
    <name type="common">Chacoan peccary</name>
    <dbReference type="NCBI Taxonomy" id="51154"/>
    <lineage>
        <taxon>Eukaryota</taxon>
        <taxon>Metazoa</taxon>
        <taxon>Chordata</taxon>
        <taxon>Craniata</taxon>
        <taxon>Vertebrata</taxon>
        <taxon>Euteleostomi</taxon>
        <taxon>Mammalia</taxon>
        <taxon>Eutheria</taxon>
        <taxon>Laurasiatheria</taxon>
        <taxon>Artiodactyla</taxon>
        <taxon>Suina</taxon>
        <taxon>Tayassuidae</taxon>
        <taxon>Catagonus</taxon>
    </lineage>
</organism>
<dbReference type="PRINTS" id="PR00074">
    <property type="entry name" value="LYSYLOXIDASE"/>
</dbReference>
<dbReference type="InterPro" id="IPR001190">
    <property type="entry name" value="SRCR"/>
</dbReference>
<evidence type="ECO:0000256" key="13">
    <source>
        <dbReference type="ARBA" id="ARBA00023242"/>
    </source>
</evidence>
<feature type="disulfide bond" evidence="15">
    <location>
        <begin position="436"/>
        <end position="446"/>
    </location>
</feature>
<dbReference type="GO" id="GO:0016020">
    <property type="term" value="C:membrane"/>
    <property type="evidence" value="ECO:0007669"/>
    <property type="project" value="InterPro"/>
</dbReference>
<dbReference type="InterPro" id="IPR036772">
    <property type="entry name" value="SRCR-like_dom_sf"/>
</dbReference>
<dbReference type="InterPro" id="IPR019828">
    <property type="entry name" value="Lysyl_oxidase_CS"/>
</dbReference>
<comment type="subcellular location">
    <subcellularLocation>
        <location evidence="2">Nucleus</location>
    </subcellularLocation>
    <subcellularLocation>
        <location evidence="3 16">Secreted</location>
        <location evidence="3 16">Extracellular space</location>
    </subcellularLocation>
</comment>
<evidence type="ECO:0000256" key="17">
    <source>
        <dbReference type="SAM" id="SignalP"/>
    </source>
</evidence>
<comment type="catalytic activity">
    <reaction evidence="14 16">
        <text>L-lysyl-[protein] + O2 + H2O = (S)-2-amino-6-oxohexanoyl-[protein] + H2O2 + NH4(+)</text>
        <dbReference type="Rhea" id="RHEA:24544"/>
        <dbReference type="Rhea" id="RHEA-COMP:9752"/>
        <dbReference type="Rhea" id="RHEA-COMP:12448"/>
        <dbReference type="ChEBI" id="CHEBI:15377"/>
        <dbReference type="ChEBI" id="CHEBI:15379"/>
        <dbReference type="ChEBI" id="CHEBI:16240"/>
        <dbReference type="ChEBI" id="CHEBI:28938"/>
        <dbReference type="ChEBI" id="CHEBI:29969"/>
        <dbReference type="ChEBI" id="CHEBI:131803"/>
        <dbReference type="EC" id="1.4.3.13"/>
    </reaction>
</comment>
<gene>
    <name evidence="19" type="primary">LOXL3</name>
</gene>
<dbReference type="FunFam" id="3.10.250.10:FF:000001">
    <property type="entry name" value="Lysyl oxidase 4 isoform X1"/>
    <property type="match status" value="2"/>
</dbReference>
<dbReference type="GO" id="GO:0005615">
    <property type="term" value="C:extracellular space"/>
    <property type="evidence" value="ECO:0007669"/>
    <property type="project" value="UniProtKB-UniRule"/>
</dbReference>
<evidence type="ECO:0000256" key="7">
    <source>
        <dbReference type="ARBA" id="ARBA00022723"/>
    </source>
</evidence>
<dbReference type="SUPFAM" id="SSF56487">
    <property type="entry name" value="SRCR-like"/>
    <property type="match status" value="4"/>
</dbReference>
<evidence type="ECO:0000256" key="9">
    <source>
        <dbReference type="ARBA" id="ARBA00022772"/>
    </source>
</evidence>
<dbReference type="GeneTree" id="ENSGT00940000158157"/>
<keyword evidence="8 17" id="KW-0732">Signal</keyword>
<dbReference type="PROSITE" id="PS00926">
    <property type="entry name" value="LYSYL_OXIDASE"/>
    <property type="match status" value="1"/>
</dbReference>
<dbReference type="PANTHER" id="PTHR45817:SF2">
    <property type="entry name" value="LYSYL OXIDASE HOMOLOG 3"/>
    <property type="match status" value="1"/>
</dbReference>
<keyword evidence="6 16" id="KW-0964">Secreted</keyword>
<keyword evidence="5 16" id="KW-0886">LTQ</keyword>
<comment type="similarity">
    <text evidence="4 16">Belongs to the lysyl oxidase family.</text>
</comment>